<dbReference type="PANTHER" id="PTHR23150:SF19">
    <property type="entry name" value="FORMYLGLYCINE-GENERATING ENZYME"/>
    <property type="match status" value="1"/>
</dbReference>
<gene>
    <name evidence="2" type="ORF">METZ01_LOCUS59562</name>
</gene>
<proteinExistence type="predicted"/>
<organism evidence="2">
    <name type="scientific">marine metagenome</name>
    <dbReference type="NCBI Taxonomy" id="408172"/>
    <lineage>
        <taxon>unclassified sequences</taxon>
        <taxon>metagenomes</taxon>
        <taxon>ecological metagenomes</taxon>
    </lineage>
</organism>
<dbReference type="PANTHER" id="PTHR23150">
    <property type="entry name" value="SULFATASE MODIFYING FACTOR 1, 2"/>
    <property type="match status" value="1"/>
</dbReference>
<evidence type="ECO:0000259" key="1">
    <source>
        <dbReference type="Pfam" id="PF03781"/>
    </source>
</evidence>
<name>A0A381STR4_9ZZZZ</name>
<evidence type="ECO:0000313" key="2">
    <source>
        <dbReference type="EMBL" id="SVA06708.1"/>
    </source>
</evidence>
<reference evidence="2" key="1">
    <citation type="submission" date="2018-05" db="EMBL/GenBank/DDBJ databases">
        <authorList>
            <person name="Lanie J.A."/>
            <person name="Ng W.-L."/>
            <person name="Kazmierczak K.M."/>
            <person name="Andrzejewski T.M."/>
            <person name="Davidsen T.M."/>
            <person name="Wayne K.J."/>
            <person name="Tettelin H."/>
            <person name="Glass J.I."/>
            <person name="Rusch D."/>
            <person name="Podicherti R."/>
            <person name="Tsui H.-C.T."/>
            <person name="Winkler M.E."/>
        </authorList>
    </citation>
    <scope>NUCLEOTIDE SEQUENCE</scope>
</reference>
<dbReference type="InterPro" id="IPR005532">
    <property type="entry name" value="SUMF_dom"/>
</dbReference>
<dbReference type="Pfam" id="PF03781">
    <property type="entry name" value="FGE-sulfatase"/>
    <property type="match status" value="1"/>
</dbReference>
<dbReference type="GO" id="GO:0120147">
    <property type="term" value="F:formylglycine-generating oxidase activity"/>
    <property type="evidence" value="ECO:0007669"/>
    <property type="project" value="TreeGrafter"/>
</dbReference>
<dbReference type="SUPFAM" id="SSF56436">
    <property type="entry name" value="C-type lectin-like"/>
    <property type="match status" value="1"/>
</dbReference>
<feature type="domain" description="Sulfatase-modifying factor enzyme-like" evidence="1">
    <location>
        <begin position="39"/>
        <end position="263"/>
    </location>
</feature>
<dbReference type="InterPro" id="IPR016187">
    <property type="entry name" value="CTDL_fold"/>
</dbReference>
<dbReference type="InterPro" id="IPR051043">
    <property type="entry name" value="Sulfatase_Mod_Factor_Kinase"/>
</dbReference>
<dbReference type="InterPro" id="IPR042095">
    <property type="entry name" value="SUMF_sf"/>
</dbReference>
<dbReference type="EMBL" id="UINC01003482">
    <property type="protein sequence ID" value="SVA06708.1"/>
    <property type="molecule type" value="Genomic_DNA"/>
</dbReference>
<sequence length="267" mass="30865">MNENPRTKPAKFLSCFFLTLLILYLPAPTYSQSKPTPPTGMIFIPEGYFPMGNSSGREDEKPLHFVYTRAFFIDKHEVSNAEYMKFIGATGHAKPTFWEDETLNLPNHPVVGVSWRDAMAYAKWKGGRLPTEAEWEKSARGNDDRLWPWGRKFDKGFFFYYVNVFGEEDNYKKTAPVNYYESGASPFGLLNMSGNVWEWCLDWYDKDFYRISSELNPQGPLSNGIYKVLRGGSYLNSIDGVQVVRRSRNRPHIKNEIYGFRTVLPMP</sequence>
<dbReference type="AlphaFoldDB" id="A0A381STR4"/>
<dbReference type="Gene3D" id="3.90.1580.10">
    <property type="entry name" value="paralog of FGE (formylglycine-generating enzyme)"/>
    <property type="match status" value="1"/>
</dbReference>
<accession>A0A381STR4</accession>
<protein>
    <recommendedName>
        <fullName evidence="1">Sulfatase-modifying factor enzyme-like domain-containing protein</fullName>
    </recommendedName>
</protein>